<dbReference type="EMBL" id="MFLZ01000005">
    <property type="protein sequence ID" value="OGG80556.1"/>
    <property type="molecule type" value="Genomic_DNA"/>
</dbReference>
<dbReference type="Proteomes" id="UP000177372">
    <property type="component" value="Unassembled WGS sequence"/>
</dbReference>
<dbReference type="InterPro" id="IPR015946">
    <property type="entry name" value="KH_dom-like_a/b"/>
</dbReference>
<evidence type="ECO:0008006" key="4">
    <source>
        <dbReference type="Google" id="ProtNLM"/>
    </source>
</evidence>
<organism evidence="2 3">
    <name type="scientific">Candidatus Kaiserbacteria bacterium RIFCSPLOWO2_01_FULL_54_13</name>
    <dbReference type="NCBI Taxonomy" id="1798512"/>
    <lineage>
        <taxon>Bacteria</taxon>
        <taxon>Candidatus Kaiseribacteriota</taxon>
    </lineage>
</organism>
<dbReference type="Pfam" id="PF02033">
    <property type="entry name" value="RBFA"/>
    <property type="match status" value="1"/>
</dbReference>
<dbReference type="SUPFAM" id="SSF89919">
    <property type="entry name" value="Ribosome-binding factor A, RbfA"/>
    <property type="match status" value="1"/>
</dbReference>
<accession>A0A1F6F3W3</accession>
<sequence length="111" mass="12692">MPGRKQIQVAETLAHLAGDFFAREVANPAVNGLITVTRAELAEDFKNVTIFLSVLPSTKEVEALKFAKRARSDFREYVKDHSFFHPIPAVDFEIDYGEKNRQRVDELTRKK</sequence>
<dbReference type="STRING" id="1798512.A3A39_01575"/>
<evidence type="ECO:0000313" key="2">
    <source>
        <dbReference type="EMBL" id="OGG80556.1"/>
    </source>
</evidence>
<evidence type="ECO:0000256" key="1">
    <source>
        <dbReference type="ARBA" id="ARBA00022517"/>
    </source>
</evidence>
<protein>
    <recommendedName>
        <fullName evidence="4">Ribosome-binding factor A</fullName>
    </recommendedName>
</protein>
<dbReference type="InterPro" id="IPR023799">
    <property type="entry name" value="RbfA_dom_sf"/>
</dbReference>
<dbReference type="InterPro" id="IPR000238">
    <property type="entry name" value="RbfA"/>
</dbReference>
<name>A0A1F6F3W3_9BACT</name>
<keyword evidence="1" id="KW-0690">Ribosome biogenesis</keyword>
<reference evidence="2 3" key="1">
    <citation type="journal article" date="2016" name="Nat. Commun.">
        <title>Thousands of microbial genomes shed light on interconnected biogeochemical processes in an aquifer system.</title>
        <authorList>
            <person name="Anantharaman K."/>
            <person name="Brown C.T."/>
            <person name="Hug L.A."/>
            <person name="Sharon I."/>
            <person name="Castelle C.J."/>
            <person name="Probst A.J."/>
            <person name="Thomas B.C."/>
            <person name="Singh A."/>
            <person name="Wilkins M.J."/>
            <person name="Karaoz U."/>
            <person name="Brodie E.L."/>
            <person name="Williams K.H."/>
            <person name="Hubbard S.S."/>
            <person name="Banfield J.F."/>
        </authorList>
    </citation>
    <scope>NUCLEOTIDE SEQUENCE [LARGE SCALE GENOMIC DNA]</scope>
</reference>
<comment type="caution">
    <text evidence="2">The sequence shown here is derived from an EMBL/GenBank/DDBJ whole genome shotgun (WGS) entry which is preliminary data.</text>
</comment>
<dbReference type="Gene3D" id="3.30.300.20">
    <property type="match status" value="1"/>
</dbReference>
<dbReference type="GO" id="GO:0006364">
    <property type="term" value="P:rRNA processing"/>
    <property type="evidence" value="ECO:0007669"/>
    <property type="project" value="InterPro"/>
</dbReference>
<evidence type="ECO:0000313" key="3">
    <source>
        <dbReference type="Proteomes" id="UP000177372"/>
    </source>
</evidence>
<gene>
    <name evidence="2" type="ORF">A3A39_01575</name>
</gene>
<dbReference type="AlphaFoldDB" id="A0A1F6F3W3"/>
<proteinExistence type="predicted"/>